<organism evidence="1 2">
    <name type="scientific">Flavihumibacter stibioxidans</name>
    <dbReference type="NCBI Taxonomy" id="1834163"/>
    <lineage>
        <taxon>Bacteria</taxon>
        <taxon>Pseudomonadati</taxon>
        <taxon>Bacteroidota</taxon>
        <taxon>Chitinophagia</taxon>
        <taxon>Chitinophagales</taxon>
        <taxon>Chitinophagaceae</taxon>
        <taxon>Flavihumibacter</taxon>
    </lineage>
</organism>
<protein>
    <recommendedName>
        <fullName evidence="3">DUF3857 domain-containing protein</fullName>
    </recommendedName>
</protein>
<proteinExistence type="predicted"/>
<dbReference type="EMBL" id="MBUA01000029">
    <property type="protein sequence ID" value="MBC6492712.1"/>
    <property type="molecule type" value="Genomic_DNA"/>
</dbReference>
<dbReference type="RefSeq" id="WP_187258032.1">
    <property type="nucleotide sequence ID" value="NZ_JBHULF010000019.1"/>
</dbReference>
<sequence>MRPITILVFLVLQILPSGSRTLAGLSPDNTSQAKEVKPLFQSEEPIELVLSAYIDKLWKDRGEDPQYHPVAIGLRDSSGQAISLPARARVRGNFRKQKNVCINPPILLNLDKEAKKKGTIMAGQNKLKLVLPCRGEELVMREYLLYRVYQLLTPLSLRARLTRVVLVDSATGSVRNTLTGMLLEPPEQAAARNGLIAIDQNGLRAEYLAPSDFHLMAVFQFFAANTDWGIQFQHNIELVAPAVDFPVIPIPYDFDMSGMVNAPYAMPPENLDLPSVRVRRYRGYCLDSLALLQPAIRLFNEKRQEIESLYRQSPGLSEQYRKKTLDFIDDFYKVINTPKKAFNAFNYPCLEAKSGNVIIKGMKEN</sequence>
<accession>A0ABR7MCL1</accession>
<reference evidence="1 2" key="1">
    <citation type="submission" date="2016-07" db="EMBL/GenBank/DDBJ databases">
        <title>Genome analysis of Flavihumibacter stibioxidans YS-17.</title>
        <authorList>
            <person name="Shi K."/>
            <person name="Han Y."/>
            <person name="Wang G."/>
        </authorList>
    </citation>
    <scope>NUCLEOTIDE SEQUENCE [LARGE SCALE GENOMIC DNA]</scope>
    <source>
        <strain evidence="1 2">YS-17</strain>
    </source>
</reference>
<name>A0ABR7MCL1_9BACT</name>
<gene>
    <name evidence="1" type="ORF">BC349_16770</name>
</gene>
<evidence type="ECO:0000313" key="2">
    <source>
        <dbReference type="Proteomes" id="UP000765802"/>
    </source>
</evidence>
<evidence type="ECO:0008006" key="3">
    <source>
        <dbReference type="Google" id="ProtNLM"/>
    </source>
</evidence>
<keyword evidence="2" id="KW-1185">Reference proteome</keyword>
<evidence type="ECO:0000313" key="1">
    <source>
        <dbReference type="EMBL" id="MBC6492712.1"/>
    </source>
</evidence>
<comment type="caution">
    <text evidence="1">The sequence shown here is derived from an EMBL/GenBank/DDBJ whole genome shotgun (WGS) entry which is preliminary data.</text>
</comment>
<dbReference type="Proteomes" id="UP000765802">
    <property type="component" value="Unassembled WGS sequence"/>
</dbReference>